<feature type="transmembrane region" description="Helical" evidence="7">
    <location>
        <begin position="193"/>
        <end position="213"/>
    </location>
</feature>
<feature type="region of interest" description="Disordered" evidence="6">
    <location>
        <begin position="498"/>
        <end position="534"/>
    </location>
</feature>
<feature type="coiled-coil region" evidence="5">
    <location>
        <begin position="679"/>
        <end position="717"/>
    </location>
</feature>
<evidence type="ECO:0000256" key="5">
    <source>
        <dbReference type="SAM" id="Coils"/>
    </source>
</evidence>
<gene>
    <name evidence="10" type="ORF">JFN93_23000</name>
</gene>
<keyword evidence="7" id="KW-0812">Transmembrane</keyword>
<evidence type="ECO:0000313" key="10">
    <source>
        <dbReference type="EMBL" id="MBJ6727593.1"/>
    </source>
</evidence>
<accession>A0A8J7M3Q4</accession>
<dbReference type="EMBL" id="JAEMHM010000026">
    <property type="protein sequence ID" value="MBJ6727593.1"/>
    <property type="molecule type" value="Genomic_DNA"/>
</dbReference>
<keyword evidence="11" id="KW-1185">Reference proteome</keyword>
<evidence type="ECO:0000256" key="4">
    <source>
        <dbReference type="PROSITE-ProRule" id="PRU00284"/>
    </source>
</evidence>
<dbReference type="InterPro" id="IPR004089">
    <property type="entry name" value="MCPsignal_dom"/>
</dbReference>
<dbReference type="SMART" id="SM00283">
    <property type="entry name" value="MA"/>
    <property type="match status" value="1"/>
</dbReference>
<dbReference type="SMART" id="SM00304">
    <property type="entry name" value="HAMP"/>
    <property type="match status" value="3"/>
</dbReference>
<dbReference type="Pfam" id="PF12729">
    <property type="entry name" value="4HB_MCP_1"/>
    <property type="match status" value="1"/>
</dbReference>
<feature type="compositionally biased region" description="Low complexity" evidence="6">
    <location>
        <begin position="501"/>
        <end position="534"/>
    </location>
</feature>
<dbReference type="CDD" id="cd06225">
    <property type="entry name" value="HAMP"/>
    <property type="match status" value="1"/>
</dbReference>
<dbReference type="PANTHER" id="PTHR43531:SF11">
    <property type="entry name" value="METHYL-ACCEPTING CHEMOTAXIS PROTEIN 3"/>
    <property type="match status" value="1"/>
</dbReference>
<dbReference type="Pfam" id="PF00015">
    <property type="entry name" value="MCPsignal"/>
    <property type="match status" value="1"/>
</dbReference>
<dbReference type="Gene3D" id="1.20.120.1530">
    <property type="match status" value="1"/>
</dbReference>
<dbReference type="PROSITE" id="PS50111">
    <property type="entry name" value="CHEMOTAXIS_TRANSDUC_2"/>
    <property type="match status" value="1"/>
</dbReference>
<dbReference type="SUPFAM" id="SSF58104">
    <property type="entry name" value="Methyl-accepting chemotaxis protein (MCP) signaling domain"/>
    <property type="match status" value="1"/>
</dbReference>
<dbReference type="GO" id="GO:0005886">
    <property type="term" value="C:plasma membrane"/>
    <property type="evidence" value="ECO:0007669"/>
    <property type="project" value="TreeGrafter"/>
</dbReference>
<proteinExistence type="inferred from homology"/>
<dbReference type="InterPro" id="IPR051310">
    <property type="entry name" value="MCP_chemotaxis"/>
</dbReference>
<dbReference type="SUPFAM" id="SSF158472">
    <property type="entry name" value="HAMP domain-like"/>
    <property type="match status" value="1"/>
</dbReference>
<dbReference type="Pfam" id="PF00672">
    <property type="entry name" value="HAMP"/>
    <property type="match status" value="1"/>
</dbReference>
<feature type="transmembrane region" description="Helical" evidence="7">
    <location>
        <begin position="12"/>
        <end position="34"/>
    </location>
</feature>
<dbReference type="InterPro" id="IPR003660">
    <property type="entry name" value="HAMP_dom"/>
</dbReference>
<dbReference type="GO" id="GO:0006935">
    <property type="term" value="P:chemotaxis"/>
    <property type="evidence" value="ECO:0007669"/>
    <property type="project" value="UniProtKB-KW"/>
</dbReference>
<evidence type="ECO:0000259" key="8">
    <source>
        <dbReference type="PROSITE" id="PS50111"/>
    </source>
</evidence>
<name>A0A8J7M3Q4_9BACT</name>
<evidence type="ECO:0000256" key="6">
    <source>
        <dbReference type="SAM" id="MobiDB-lite"/>
    </source>
</evidence>
<dbReference type="Gene3D" id="6.10.340.10">
    <property type="match status" value="1"/>
</dbReference>
<comment type="similarity">
    <text evidence="3">Belongs to the methyl-accepting chemotaxis (MCP) protein family.</text>
</comment>
<feature type="region of interest" description="Disordered" evidence="6">
    <location>
        <begin position="726"/>
        <end position="760"/>
    </location>
</feature>
<dbReference type="PANTHER" id="PTHR43531">
    <property type="entry name" value="PROTEIN ICFG"/>
    <property type="match status" value="1"/>
</dbReference>
<evidence type="ECO:0000256" key="7">
    <source>
        <dbReference type="SAM" id="Phobius"/>
    </source>
</evidence>
<comment type="caution">
    <text evidence="10">The sequence shown here is derived from an EMBL/GenBank/DDBJ whole genome shotgun (WGS) entry which is preliminary data.</text>
</comment>
<evidence type="ECO:0000256" key="3">
    <source>
        <dbReference type="ARBA" id="ARBA00029447"/>
    </source>
</evidence>
<keyword evidence="7" id="KW-0472">Membrane</keyword>
<comment type="subcellular location">
    <subcellularLocation>
        <location evidence="1">Membrane</location>
    </subcellularLocation>
</comment>
<protein>
    <submittedName>
        <fullName evidence="10">Methyl-accepting chemotaxis protein</fullName>
    </submittedName>
</protein>
<evidence type="ECO:0000313" key="11">
    <source>
        <dbReference type="Proteomes" id="UP000636888"/>
    </source>
</evidence>
<keyword evidence="7" id="KW-1133">Transmembrane helix</keyword>
<feature type="coiled-coil region" evidence="5">
    <location>
        <begin position="145"/>
        <end position="190"/>
    </location>
</feature>
<dbReference type="Gene3D" id="1.10.287.950">
    <property type="entry name" value="Methyl-accepting chemotaxis protein"/>
    <property type="match status" value="1"/>
</dbReference>
<dbReference type="InterPro" id="IPR024478">
    <property type="entry name" value="HlyB_4HB_MCP"/>
</dbReference>
<sequence length="781" mass="83317">MKLNDMKIGPRLGLGFGTVVLLVIALGGAGFWGISTITGGMKRVLEQEVKTTELATDIAVKVNELRRYEKDSFINIDSPEKVADYQKKWQEKQLKAANLLGALEKELTRADELQAVKTMREQMQGYEAGYAKVVGQVQQHRITTTQQANRAIEEYKDAIHRLEAESKSLAEKKKEATQREEQRLQQSTQRAEIVLAALLAAIILMSVAVSFVITRSITRPLAVGVALARRLAVGDLKVEIGETSRDETGELLAAMQEMARRIGALAADATLLAQAAAAGKLDVRADASKHEGEYYQIVAGVNATLDAVITPLNVAATYVERIAHGDVPAKITDNYQGDFNVLKNNINTCIDAVNLLIADANLLCADALEGKLATRADSQRHQGDFRKIIDGVNATLDAVTGPLSVAAECVRKVARGEIPPPITASYRGDFNEIKNDLNQLIDASGKITVAARTVASGDLGIELVPRSENDALMLALSAMVRKLRDVVTDVTEAANNVANGSQQLSSSSQQMSQGASEQAAAAEEASSSMEQMSSNIRQNADNALQTEKIAATSAVEAQDGGNAVGKTVAAMKEIAGTIGIIEEIARQTNLLALNAAIEAARAGEHGKGFAVVASEVRKLAERSQKAAGQISQLSASSVEVAEKAGIMLDGMVPKINKTADLVQEISAACREQDSGADQINRAIQQLDQVIQQNAAVAEEMASTAEELSSQAEQLQDAISFFSVGDQARSGKARGSSPQRSLPRKSAQKEPRGSNAKQLLASNGAGVDLALQEEALGEFERF</sequence>
<dbReference type="RefSeq" id="WP_199386736.1">
    <property type="nucleotide sequence ID" value="NZ_JAEMHM010000026.1"/>
</dbReference>
<keyword evidence="5" id="KW-0175">Coiled coil</keyword>
<dbReference type="Proteomes" id="UP000636888">
    <property type="component" value="Unassembled WGS sequence"/>
</dbReference>
<reference evidence="10" key="1">
    <citation type="submission" date="2020-12" db="EMBL/GenBank/DDBJ databases">
        <title>Geomonas sp. Red875, isolated from river sediment.</title>
        <authorList>
            <person name="Xu Z."/>
            <person name="Zhang Z."/>
            <person name="Masuda Y."/>
            <person name="Itoh H."/>
            <person name="Senoo K."/>
        </authorList>
    </citation>
    <scope>NUCLEOTIDE SEQUENCE</scope>
    <source>
        <strain evidence="10">Red875</strain>
    </source>
</reference>
<dbReference type="GO" id="GO:0007165">
    <property type="term" value="P:signal transduction"/>
    <property type="evidence" value="ECO:0007669"/>
    <property type="project" value="UniProtKB-KW"/>
</dbReference>
<feature type="domain" description="Methyl-accepting transducer" evidence="8">
    <location>
        <begin position="493"/>
        <end position="708"/>
    </location>
</feature>
<keyword evidence="2" id="KW-0145">Chemotaxis</keyword>
<feature type="domain" description="HAMP" evidence="9">
    <location>
        <begin position="215"/>
        <end position="267"/>
    </location>
</feature>
<organism evidence="10 11">
    <name type="scientific">Geomesophilobacter sediminis</name>
    <dbReference type="NCBI Taxonomy" id="2798584"/>
    <lineage>
        <taxon>Bacteria</taxon>
        <taxon>Pseudomonadati</taxon>
        <taxon>Thermodesulfobacteriota</taxon>
        <taxon>Desulfuromonadia</taxon>
        <taxon>Geobacterales</taxon>
        <taxon>Geobacteraceae</taxon>
        <taxon>Geomesophilobacter</taxon>
    </lineage>
</organism>
<keyword evidence="4" id="KW-0807">Transducer</keyword>
<feature type="domain" description="HAMP" evidence="9">
    <location>
        <begin position="306"/>
        <end position="358"/>
    </location>
</feature>
<dbReference type="Pfam" id="PF18947">
    <property type="entry name" value="HAMP_2"/>
    <property type="match status" value="2"/>
</dbReference>
<evidence type="ECO:0000256" key="1">
    <source>
        <dbReference type="ARBA" id="ARBA00004370"/>
    </source>
</evidence>
<evidence type="ECO:0000256" key="2">
    <source>
        <dbReference type="ARBA" id="ARBA00022500"/>
    </source>
</evidence>
<dbReference type="PROSITE" id="PS50885">
    <property type="entry name" value="HAMP"/>
    <property type="match status" value="2"/>
</dbReference>
<evidence type="ECO:0000259" key="9">
    <source>
        <dbReference type="PROSITE" id="PS50885"/>
    </source>
</evidence>
<dbReference type="GO" id="GO:0004888">
    <property type="term" value="F:transmembrane signaling receptor activity"/>
    <property type="evidence" value="ECO:0007669"/>
    <property type="project" value="TreeGrafter"/>
</dbReference>
<dbReference type="AlphaFoldDB" id="A0A8J7M3Q4"/>
<dbReference type="FunFam" id="1.10.287.950:FF:000001">
    <property type="entry name" value="Methyl-accepting chemotaxis sensory transducer"/>
    <property type="match status" value="1"/>
</dbReference>